<proteinExistence type="predicted"/>
<evidence type="ECO:0000313" key="1">
    <source>
        <dbReference type="EMBL" id="JAH23814.1"/>
    </source>
</evidence>
<dbReference type="EMBL" id="GBXM01084763">
    <property type="protein sequence ID" value="JAH23814.1"/>
    <property type="molecule type" value="Transcribed_RNA"/>
</dbReference>
<protein>
    <submittedName>
        <fullName evidence="1">Uncharacterized protein</fullName>
    </submittedName>
</protein>
<organism evidence="1">
    <name type="scientific">Anguilla anguilla</name>
    <name type="common">European freshwater eel</name>
    <name type="synonym">Muraena anguilla</name>
    <dbReference type="NCBI Taxonomy" id="7936"/>
    <lineage>
        <taxon>Eukaryota</taxon>
        <taxon>Metazoa</taxon>
        <taxon>Chordata</taxon>
        <taxon>Craniata</taxon>
        <taxon>Vertebrata</taxon>
        <taxon>Euteleostomi</taxon>
        <taxon>Actinopterygii</taxon>
        <taxon>Neopterygii</taxon>
        <taxon>Teleostei</taxon>
        <taxon>Anguilliformes</taxon>
        <taxon>Anguillidae</taxon>
        <taxon>Anguilla</taxon>
    </lineage>
</organism>
<sequence length="22" mass="2514">MIHLASSFIQGDLHISHFLPSY</sequence>
<name>A0A0E9R3Z1_ANGAN</name>
<dbReference type="AlphaFoldDB" id="A0A0E9R3Z1"/>
<reference evidence="1" key="2">
    <citation type="journal article" date="2015" name="Fish Shellfish Immunol.">
        <title>Early steps in the European eel (Anguilla anguilla)-Vibrio vulnificus interaction in the gills: Role of the RtxA13 toxin.</title>
        <authorList>
            <person name="Callol A."/>
            <person name="Pajuelo D."/>
            <person name="Ebbesson L."/>
            <person name="Teles M."/>
            <person name="MacKenzie S."/>
            <person name="Amaro C."/>
        </authorList>
    </citation>
    <scope>NUCLEOTIDE SEQUENCE</scope>
</reference>
<reference evidence="1" key="1">
    <citation type="submission" date="2014-11" db="EMBL/GenBank/DDBJ databases">
        <authorList>
            <person name="Amaro Gonzalez C."/>
        </authorList>
    </citation>
    <scope>NUCLEOTIDE SEQUENCE</scope>
</reference>
<accession>A0A0E9R3Z1</accession>